<evidence type="ECO:0000313" key="3">
    <source>
        <dbReference type="Proteomes" id="UP000230069"/>
    </source>
</evidence>
<dbReference type="Gene3D" id="3.40.50.300">
    <property type="entry name" value="P-loop containing nucleotide triphosphate hydrolases"/>
    <property type="match status" value="1"/>
</dbReference>
<dbReference type="GO" id="GO:0140664">
    <property type="term" value="F:ATP-dependent DNA damage sensor activity"/>
    <property type="evidence" value="ECO:0007669"/>
    <property type="project" value="InterPro"/>
</dbReference>
<dbReference type="InterPro" id="IPR027417">
    <property type="entry name" value="P-loop_NTPase"/>
</dbReference>
<evidence type="ECO:0000259" key="1">
    <source>
        <dbReference type="PROSITE" id="PS50162"/>
    </source>
</evidence>
<keyword evidence="3" id="KW-1185">Reference proteome</keyword>
<dbReference type="GO" id="GO:0033063">
    <property type="term" value="C:Rad51B-Rad51C-Rad51D-XRCC2 complex"/>
    <property type="evidence" value="ECO:0007669"/>
    <property type="project" value="InterPro"/>
</dbReference>
<dbReference type="InParanoid" id="A0A2G5DC35"/>
<dbReference type="GO" id="GO:0005657">
    <property type="term" value="C:replication fork"/>
    <property type="evidence" value="ECO:0007669"/>
    <property type="project" value="InterPro"/>
</dbReference>
<dbReference type="OrthoDB" id="420422at2759"/>
<evidence type="ECO:0000313" key="2">
    <source>
        <dbReference type="EMBL" id="PIA41024.1"/>
    </source>
</evidence>
<feature type="domain" description="RecA family profile 1" evidence="1">
    <location>
        <begin position="21"/>
        <end position="222"/>
    </location>
</feature>
<dbReference type="GO" id="GO:0000724">
    <property type="term" value="P:double-strand break repair via homologous recombination"/>
    <property type="evidence" value="ECO:0007669"/>
    <property type="project" value="InterPro"/>
</dbReference>
<dbReference type="PROSITE" id="PS50162">
    <property type="entry name" value="RECA_2"/>
    <property type="match status" value="1"/>
</dbReference>
<organism evidence="2 3">
    <name type="scientific">Aquilegia coerulea</name>
    <name type="common">Rocky mountain columbine</name>
    <dbReference type="NCBI Taxonomy" id="218851"/>
    <lineage>
        <taxon>Eukaryota</taxon>
        <taxon>Viridiplantae</taxon>
        <taxon>Streptophyta</taxon>
        <taxon>Embryophyta</taxon>
        <taxon>Tracheophyta</taxon>
        <taxon>Spermatophyta</taxon>
        <taxon>Magnoliopsida</taxon>
        <taxon>Ranunculales</taxon>
        <taxon>Ranunculaceae</taxon>
        <taxon>Thalictroideae</taxon>
        <taxon>Aquilegia</taxon>
    </lineage>
</organism>
<dbReference type="InterPro" id="IPR020588">
    <property type="entry name" value="RecA_ATP-bd"/>
</dbReference>
<sequence length="320" mass="37151">MQEEVRNWIKGDESGAEMLERVLRERPFLILPPPLDRFPLRLGNIVEIVGPSSSAKTQILIQAAISCILPKEWKGVHYGGLERLVLYFDLDSRFDIQRLSQSLNHHILQTNGSVYDEELFLACMRRFLYVRCYNSIEFLATLKTLRYQLQKESKAHGFGAHFLMIDSISAFYWIDRASTPVQVGCDKRKNFSLHTVVDTVVHEIQKLLQVQPMLIFATKTTILSEGFPTSDMKRNFRNVSSRDATYSVGSRGTQKHSYREFMPSTWQHFITHRILVQVLEDEEVINKYKKQSTYTSEWLLPSLRLIDKFGVRDACMYTVT</sequence>
<protein>
    <recommendedName>
        <fullName evidence="1">RecA family profile 1 domain-containing protein</fullName>
    </recommendedName>
</protein>
<accession>A0A2G5DC35</accession>
<dbReference type="PANTHER" id="PTHR46644">
    <property type="entry name" value="DNA REPAIR PROTEIN XRCC2"/>
    <property type="match status" value="1"/>
</dbReference>
<dbReference type="FunCoup" id="A0A2G5DC35">
    <property type="interactions" value="1543"/>
</dbReference>
<dbReference type="InterPro" id="IPR030547">
    <property type="entry name" value="XRCC2"/>
</dbReference>
<dbReference type="EMBL" id="KZ305040">
    <property type="protein sequence ID" value="PIA41024.1"/>
    <property type="molecule type" value="Genomic_DNA"/>
</dbReference>
<proteinExistence type="predicted"/>
<gene>
    <name evidence="2" type="ORF">AQUCO_02300063v1</name>
</gene>
<dbReference type="AlphaFoldDB" id="A0A2G5DC35"/>
<dbReference type="STRING" id="218851.A0A2G5DC35"/>
<dbReference type="GO" id="GO:0003677">
    <property type="term" value="F:DNA binding"/>
    <property type="evidence" value="ECO:0007669"/>
    <property type="project" value="InterPro"/>
</dbReference>
<dbReference type="SUPFAM" id="SSF52540">
    <property type="entry name" value="P-loop containing nucleoside triphosphate hydrolases"/>
    <property type="match status" value="1"/>
</dbReference>
<dbReference type="GO" id="GO:0005524">
    <property type="term" value="F:ATP binding"/>
    <property type="evidence" value="ECO:0007669"/>
    <property type="project" value="InterPro"/>
</dbReference>
<name>A0A2G5DC35_AQUCA</name>
<dbReference type="PANTHER" id="PTHR46644:SF2">
    <property type="entry name" value="DNA REPAIR PROTEIN XRCC2"/>
    <property type="match status" value="1"/>
</dbReference>
<reference evidence="2 3" key="1">
    <citation type="submission" date="2017-09" db="EMBL/GenBank/DDBJ databases">
        <title>WGS assembly of Aquilegia coerulea Goldsmith.</title>
        <authorList>
            <person name="Hodges S."/>
            <person name="Kramer E."/>
            <person name="Nordborg M."/>
            <person name="Tomkins J."/>
            <person name="Borevitz J."/>
            <person name="Derieg N."/>
            <person name="Yan J."/>
            <person name="Mihaltcheva S."/>
            <person name="Hayes R.D."/>
            <person name="Rokhsar D."/>
        </authorList>
    </citation>
    <scope>NUCLEOTIDE SEQUENCE [LARGE SCALE GENOMIC DNA]</scope>
    <source>
        <strain evidence="3">cv. Goldsmith</strain>
    </source>
</reference>
<dbReference type="Proteomes" id="UP000230069">
    <property type="component" value="Unassembled WGS sequence"/>
</dbReference>
<dbReference type="CDD" id="cd19490">
    <property type="entry name" value="XRCC2"/>
    <property type="match status" value="1"/>
</dbReference>